<name>A0A833W932_PHYIN</name>
<accession>A0A833W932</accession>
<dbReference type="EMBL" id="WSZM01000004">
    <property type="protein sequence ID" value="KAF4047374.1"/>
    <property type="molecule type" value="Genomic_DNA"/>
</dbReference>
<evidence type="ECO:0000313" key="1">
    <source>
        <dbReference type="EMBL" id="KAF4047374.1"/>
    </source>
</evidence>
<protein>
    <submittedName>
        <fullName evidence="1">Uncharacterized protein</fullName>
    </submittedName>
</protein>
<gene>
    <name evidence="1" type="ORF">GN244_ATG00165</name>
</gene>
<evidence type="ECO:0000313" key="2">
    <source>
        <dbReference type="Proteomes" id="UP000602510"/>
    </source>
</evidence>
<sequence>MTALFNGDDSDADESDDHFTAISSHRYLSRSSVLKTAQWSPSPRLIVLMDPMRAPRNLRMSRNTFVFLLRRIEADPAFARKFFFYSTADVDPSDRPALRYRGRLCGDRTVCAVLALEGEFLRWPNKGERVGQPGSLHDKRAMSLTVMSDNPGNFFDPGQYVIARSHATRLSTGSSHNSELLLSILKARFSILDAIRERVQNDSDVESVSKRIVSWFIIHNVCIDCDDTFDVSIAPTTDDDLQADEDVEVVEVVDWSTEDSEDLRTRMQEVVLRRRGF</sequence>
<dbReference type="Proteomes" id="UP000602510">
    <property type="component" value="Unassembled WGS sequence"/>
</dbReference>
<keyword evidence="2" id="KW-1185">Reference proteome</keyword>
<organism evidence="1 2">
    <name type="scientific">Phytophthora infestans</name>
    <name type="common">Potato late blight agent</name>
    <name type="synonym">Botrytis infestans</name>
    <dbReference type="NCBI Taxonomy" id="4787"/>
    <lineage>
        <taxon>Eukaryota</taxon>
        <taxon>Sar</taxon>
        <taxon>Stramenopiles</taxon>
        <taxon>Oomycota</taxon>
        <taxon>Peronosporomycetes</taxon>
        <taxon>Peronosporales</taxon>
        <taxon>Peronosporaceae</taxon>
        <taxon>Phytophthora</taxon>
    </lineage>
</organism>
<dbReference type="AlphaFoldDB" id="A0A833W932"/>
<reference evidence="1" key="1">
    <citation type="submission" date="2020-04" db="EMBL/GenBank/DDBJ databases">
        <title>Hybrid Assembly of Korean Phytophthora infestans isolates.</title>
        <authorList>
            <person name="Prokchorchik M."/>
            <person name="Lee Y."/>
            <person name="Seo J."/>
            <person name="Cho J.-H."/>
            <person name="Park Y.-E."/>
            <person name="Jang D.-C."/>
            <person name="Im J.-S."/>
            <person name="Choi J.-G."/>
            <person name="Park H.-J."/>
            <person name="Lee G.-B."/>
            <person name="Lee Y.-G."/>
            <person name="Hong S.-Y."/>
            <person name="Cho K."/>
            <person name="Sohn K.H."/>
        </authorList>
    </citation>
    <scope>NUCLEOTIDE SEQUENCE</scope>
    <source>
        <strain evidence="1">KR_1_A1</strain>
    </source>
</reference>
<comment type="caution">
    <text evidence="1">The sequence shown here is derived from an EMBL/GenBank/DDBJ whole genome shotgun (WGS) entry which is preliminary data.</text>
</comment>
<proteinExistence type="predicted"/>